<sequence length="244" mass="28298">MENCPPAHFRIGCKREYEEPECKKVNAPYKSYSELCAQRLPDDPSECMQCPWQRCGGVDDIKPPKRKYHTTTLAQTLNSSQAAPEFFYDCDAKKDPCQKEPCPEEKRRCPNPCGLGNTSYNRKKCSNWTAAFRLWSDKENILANKEWLDMQVMPIVEKMNKDQGMEFGGSTLKYEMKKKCPDDKGKCPKKERPRIDIDTTIDERFKPIDPCCKQQKHITRRTPAVRNPKTYEPDSPNYDNIGKL</sequence>
<dbReference type="OrthoDB" id="6762906at2759"/>
<feature type="region of interest" description="Disordered" evidence="1">
    <location>
        <begin position="216"/>
        <end position="244"/>
    </location>
</feature>
<evidence type="ECO:0000256" key="1">
    <source>
        <dbReference type="SAM" id="MobiDB-lite"/>
    </source>
</evidence>
<proteinExistence type="predicted"/>
<dbReference type="AlphaFoldDB" id="A0A9P0L4J0"/>
<name>A0A9P0L4J0_ACAOB</name>
<dbReference type="Proteomes" id="UP001152888">
    <property type="component" value="Unassembled WGS sequence"/>
</dbReference>
<gene>
    <name evidence="2" type="ORF">ACAOBT_LOCUS17868</name>
</gene>
<accession>A0A9P0L4J0</accession>
<dbReference type="EMBL" id="CAKOFQ010007019">
    <property type="protein sequence ID" value="CAH1987475.1"/>
    <property type="molecule type" value="Genomic_DNA"/>
</dbReference>
<reference evidence="2" key="1">
    <citation type="submission" date="2022-03" db="EMBL/GenBank/DDBJ databases">
        <authorList>
            <person name="Sayadi A."/>
        </authorList>
    </citation>
    <scope>NUCLEOTIDE SEQUENCE</scope>
</reference>
<evidence type="ECO:0000313" key="2">
    <source>
        <dbReference type="EMBL" id="CAH1987475.1"/>
    </source>
</evidence>
<organism evidence="2 3">
    <name type="scientific">Acanthoscelides obtectus</name>
    <name type="common">Bean weevil</name>
    <name type="synonym">Bruchus obtectus</name>
    <dbReference type="NCBI Taxonomy" id="200917"/>
    <lineage>
        <taxon>Eukaryota</taxon>
        <taxon>Metazoa</taxon>
        <taxon>Ecdysozoa</taxon>
        <taxon>Arthropoda</taxon>
        <taxon>Hexapoda</taxon>
        <taxon>Insecta</taxon>
        <taxon>Pterygota</taxon>
        <taxon>Neoptera</taxon>
        <taxon>Endopterygota</taxon>
        <taxon>Coleoptera</taxon>
        <taxon>Polyphaga</taxon>
        <taxon>Cucujiformia</taxon>
        <taxon>Chrysomeloidea</taxon>
        <taxon>Chrysomelidae</taxon>
        <taxon>Bruchinae</taxon>
        <taxon>Bruchini</taxon>
        <taxon>Acanthoscelides</taxon>
    </lineage>
</organism>
<protein>
    <submittedName>
        <fullName evidence="2">Uncharacterized protein</fullName>
    </submittedName>
</protein>
<comment type="caution">
    <text evidence="2">The sequence shown here is derived from an EMBL/GenBank/DDBJ whole genome shotgun (WGS) entry which is preliminary data.</text>
</comment>
<keyword evidence="3" id="KW-1185">Reference proteome</keyword>
<evidence type="ECO:0000313" key="3">
    <source>
        <dbReference type="Proteomes" id="UP001152888"/>
    </source>
</evidence>